<name>A0ACC4AH30_POPAL</name>
<comment type="caution">
    <text evidence="1">The sequence shown here is derived from an EMBL/GenBank/DDBJ whole genome shotgun (WGS) entry which is preliminary data.</text>
</comment>
<gene>
    <name evidence="1" type="ORF">D5086_033513</name>
</gene>
<proteinExistence type="predicted"/>
<evidence type="ECO:0000313" key="2">
    <source>
        <dbReference type="Proteomes" id="UP000309997"/>
    </source>
</evidence>
<evidence type="ECO:0000313" key="1">
    <source>
        <dbReference type="EMBL" id="KAL3565467.1"/>
    </source>
</evidence>
<organism evidence="1 2">
    <name type="scientific">Populus alba</name>
    <name type="common">White poplar</name>
    <dbReference type="NCBI Taxonomy" id="43335"/>
    <lineage>
        <taxon>Eukaryota</taxon>
        <taxon>Viridiplantae</taxon>
        <taxon>Streptophyta</taxon>
        <taxon>Embryophyta</taxon>
        <taxon>Tracheophyta</taxon>
        <taxon>Spermatophyta</taxon>
        <taxon>Magnoliopsida</taxon>
        <taxon>eudicotyledons</taxon>
        <taxon>Gunneridae</taxon>
        <taxon>Pentapetalae</taxon>
        <taxon>rosids</taxon>
        <taxon>fabids</taxon>
        <taxon>Malpighiales</taxon>
        <taxon>Salicaceae</taxon>
        <taxon>Saliceae</taxon>
        <taxon>Populus</taxon>
    </lineage>
</organism>
<dbReference type="Proteomes" id="UP000309997">
    <property type="component" value="Unassembled WGS sequence"/>
</dbReference>
<protein>
    <submittedName>
        <fullName evidence="1">Uncharacterized protein</fullName>
    </submittedName>
</protein>
<sequence length="328" mass="37063">MELGSIMEFLNNKSILVIGATGFLGKIFVEKILRVQPKVKKLYLLLRAVDTRSAEERLHNEVIGMALFDVLREQHGASLYSFVYEKVTPVPGDISCVDLGIRDSLLKGQIWNEIDTVINCAATTNFDERYDVALGINTLGPLHLLNFVKKCNSVEVLVHLSTVPLVIIRPTMVTSTYQEPFPGWIEGVRTVDGVAVGYAKGKLKHFPFKPQLIVDVIPADMVINALIMAMVEYANRSTTSEIIYHKHYKDKYTALDRSLKRGMRLAKLYEPYVFFKGIFDDTNSEKLQIAARETCSEADAFNFDPTSVNWEAYMMDVHFPGLVKYVLK</sequence>
<accession>A0ACC4AH30</accession>
<dbReference type="EMBL" id="RCHU02000019">
    <property type="protein sequence ID" value="KAL3565467.1"/>
    <property type="molecule type" value="Genomic_DNA"/>
</dbReference>
<reference evidence="1 2" key="1">
    <citation type="journal article" date="2024" name="Plant Biotechnol. J.">
        <title>Genome and CRISPR/Cas9 system of a widespread forest tree (Populus alba) in the world.</title>
        <authorList>
            <person name="Liu Y.J."/>
            <person name="Jiang P.F."/>
            <person name="Han X.M."/>
            <person name="Li X.Y."/>
            <person name="Wang H.M."/>
            <person name="Wang Y.J."/>
            <person name="Wang X.X."/>
            <person name="Zeng Q.Y."/>
        </authorList>
    </citation>
    <scope>NUCLEOTIDE SEQUENCE [LARGE SCALE GENOMIC DNA]</scope>
    <source>
        <strain evidence="2">cv. PAL-ZL1</strain>
    </source>
</reference>
<keyword evidence="2" id="KW-1185">Reference proteome</keyword>